<evidence type="ECO:0000313" key="2">
    <source>
        <dbReference type="Proteomes" id="UP000243106"/>
    </source>
</evidence>
<protein>
    <submittedName>
        <fullName evidence="1">Uncharacterized protein, DUF1810 family</fullName>
    </submittedName>
</protein>
<dbReference type="STRING" id="93684.SAMN05421853_101409"/>
<sequence>MATLAEFHARQEEDWPRARAELASGRKTSHWIWWIVPQLACLGRSDRARHYGLRDLAEAQSYLDDPVLRGRLEEVARLVLVQDAPPNEIFGKVDAMKLRSSMTLFERAQGAPKIFSEVLDRCFAGSRCETTLKALED</sequence>
<dbReference type="Pfam" id="PF08837">
    <property type="entry name" value="DUF1810"/>
    <property type="match status" value="1"/>
</dbReference>
<dbReference type="InterPro" id="IPR036287">
    <property type="entry name" value="Rv1873-like_sf"/>
</dbReference>
<dbReference type="Proteomes" id="UP000243106">
    <property type="component" value="Unassembled WGS sequence"/>
</dbReference>
<dbReference type="SUPFAM" id="SSF140736">
    <property type="entry name" value="Rv1873-like"/>
    <property type="match status" value="1"/>
</dbReference>
<reference evidence="2" key="1">
    <citation type="submission" date="2016-10" db="EMBL/GenBank/DDBJ databases">
        <authorList>
            <person name="Varghese N."/>
            <person name="Submissions S."/>
        </authorList>
    </citation>
    <scope>NUCLEOTIDE SEQUENCE [LARGE SCALE GENOMIC DNA]</scope>
    <source>
        <strain evidence="2">JCM 10271</strain>
    </source>
</reference>
<evidence type="ECO:0000313" key="1">
    <source>
        <dbReference type="EMBL" id="SFQ04389.1"/>
    </source>
</evidence>
<dbReference type="AlphaFoldDB" id="A0A1I5VA70"/>
<dbReference type="Gene3D" id="1.25.40.380">
    <property type="entry name" value="Protein of unknown function DUF1810"/>
    <property type="match status" value="1"/>
</dbReference>
<dbReference type="InterPro" id="IPR014937">
    <property type="entry name" value="DUF1810"/>
</dbReference>
<gene>
    <name evidence="1" type="ORF">SAMN05421853_101409</name>
</gene>
<name>A0A1I5VA70_9RHOB</name>
<accession>A0A1I5VA70</accession>
<keyword evidence="2" id="KW-1185">Reference proteome</keyword>
<dbReference type="EMBL" id="FOXV01000001">
    <property type="protein sequence ID" value="SFQ04389.1"/>
    <property type="molecule type" value="Genomic_DNA"/>
</dbReference>
<organism evidence="1 2">
    <name type="scientific">Roseivivax halotolerans</name>
    <dbReference type="NCBI Taxonomy" id="93684"/>
    <lineage>
        <taxon>Bacteria</taxon>
        <taxon>Pseudomonadati</taxon>
        <taxon>Pseudomonadota</taxon>
        <taxon>Alphaproteobacteria</taxon>
        <taxon>Rhodobacterales</taxon>
        <taxon>Roseobacteraceae</taxon>
        <taxon>Roseivivax</taxon>
    </lineage>
</organism>
<dbReference type="RefSeq" id="WP_093009104.1">
    <property type="nucleotide sequence ID" value="NZ_FOXV01000001.1"/>
</dbReference>
<proteinExistence type="predicted"/>